<evidence type="ECO:0000313" key="2">
    <source>
        <dbReference type="EMBL" id="BAF58763.1"/>
    </source>
</evidence>
<dbReference type="AlphaFoldDB" id="A5D4Q4"/>
<proteinExistence type="predicted"/>
<gene>
    <name evidence="2" type="ordered locus">PTH_0582</name>
</gene>
<dbReference type="Pfam" id="PF02579">
    <property type="entry name" value="Nitro_FeMo-Co"/>
    <property type="match status" value="1"/>
</dbReference>
<sequence>MKVAITSQGESLESMLDQRFGRCGWFVVADTEEGNWEAVSNEQNLSSAQGAGIQSAETVCRCGAEAVITGHVGPKAFKVLNAAGIKVYCCTGGTVAEALEKFKKGELKETLEANVEGHWI</sequence>
<dbReference type="Proteomes" id="UP000006556">
    <property type="component" value="Chromosome"/>
</dbReference>
<name>A5D4Q4_PELTS</name>
<feature type="domain" description="Dinitrogenase iron-molybdenum cofactor biosynthesis" evidence="1">
    <location>
        <begin position="13"/>
        <end position="104"/>
    </location>
</feature>
<accession>A5D4Q4</accession>
<organism evidence="2 3">
    <name type="scientific">Pelotomaculum thermopropionicum (strain DSM 13744 / JCM 10971 / SI)</name>
    <dbReference type="NCBI Taxonomy" id="370438"/>
    <lineage>
        <taxon>Bacteria</taxon>
        <taxon>Bacillati</taxon>
        <taxon>Bacillota</taxon>
        <taxon>Clostridia</taxon>
        <taxon>Eubacteriales</taxon>
        <taxon>Desulfotomaculaceae</taxon>
        <taxon>Pelotomaculum</taxon>
    </lineage>
</organism>
<dbReference type="Gene3D" id="3.30.420.130">
    <property type="entry name" value="Dinitrogenase iron-molybdenum cofactor biosynthesis domain"/>
    <property type="match status" value="1"/>
</dbReference>
<reference evidence="3" key="1">
    <citation type="journal article" date="2008" name="Genome Res.">
        <title>The genome of Pelotomaculum thermopropionicum reveals niche-associated evolution in anaerobic microbiota.</title>
        <authorList>
            <person name="Kosaka T."/>
            <person name="Kato S."/>
            <person name="Shimoyama T."/>
            <person name="Ishii S."/>
            <person name="Abe T."/>
            <person name="Watanabe K."/>
        </authorList>
    </citation>
    <scope>NUCLEOTIDE SEQUENCE [LARGE SCALE GENOMIC DNA]</scope>
    <source>
        <strain evidence="3">DSM 13744 / JCM 10971 / SI</strain>
    </source>
</reference>
<dbReference type="eggNOG" id="COG1433">
    <property type="taxonomic scope" value="Bacteria"/>
</dbReference>
<dbReference type="PANTHER" id="PTHR42983">
    <property type="entry name" value="DINITROGENASE IRON-MOLYBDENUM COFACTOR PROTEIN-RELATED"/>
    <property type="match status" value="1"/>
</dbReference>
<dbReference type="CDD" id="cd00851">
    <property type="entry name" value="MTH1175"/>
    <property type="match status" value="1"/>
</dbReference>
<evidence type="ECO:0000259" key="1">
    <source>
        <dbReference type="Pfam" id="PF02579"/>
    </source>
</evidence>
<dbReference type="InterPro" id="IPR033913">
    <property type="entry name" value="MTH1175_dom"/>
</dbReference>
<evidence type="ECO:0000313" key="3">
    <source>
        <dbReference type="Proteomes" id="UP000006556"/>
    </source>
</evidence>
<keyword evidence="3" id="KW-1185">Reference proteome</keyword>
<dbReference type="InterPro" id="IPR003731">
    <property type="entry name" value="Di-Nase_FeMo-co_biosynth"/>
</dbReference>
<protein>
    <submittedName>
        <fullName evidence="2">Uncharacterized conserved protein</fullName>
    </submittedName>
</protein>
<dbReference type="PANTHER" id="PTHR42983:SF1">
    <property type="entry name" value="IRON-MOLYBDENUM PROTEIN"/>
    <property type="match status" value="1"/>
</dbReference>
<dbReference type="InterPro" id="IPR036105">
    <property type="entry name" value="DiNase_FeMo-co_biosyn_sf"/>
</dbReference>
<dbReference type="EMBL" id="AP009389">
    <property type="protein sequence ID" value="BAF58763.1"/>
    <property type="molecule type" value="Genomic_DNA"/>
</dbReference>
<dbReference type="HOGENOM" id="CLU_104194_0_0_9"/>
<dbReference type="KEGG" id="pth:PTH_0582"/>
<dbReference type="SUPFAM" id="SSF53146">
    <property type="entry name" value="Nitrogenase accessory factor-like"/>
    <property type="match status" value="1"/>
</dbReference>
<dbReference type="STRING" id="370438.PTH_0582"/>